<organism evidence="1 2">
    <name type="scientific">Kordia periserrulae</name>
    <dbReference type="NCBI Taxonomy" id="701523"/>
    <lineage>
        <taxon>Bacteria</taxon>
        <taxon>Pseudomonadati</taxon>
        <taxon>Bacteroidota</taxon>
        <taxon>Flavobacteriia</taxon>
        <taxon>Flavobacteriales</taxon>
        <taxon>Flavobacteriaceae</taxon>
        <taxon>Kordia</taxon>
    </lineage>
</organism>
<sequence length="70" mass="8225">MIKKEQIKTIGKIELHRLLYGISRYDFREVTNTTIAKCRNISVEEAKKKKLVLAHEVLKVVDYFGFEVIE</sequence>
<dbReference type="EMBL" id="QBKT01000013">
    <property type="protein sequence ID" value="PTX58597.1"/>
    <property type="molecule type" value="Genomic_DNA"/>
</dbReference>
<keyword evidence="2" id="KW-1185">Reference proteome</keyword>
<comment type="caution">
    <text evidence="1">The sequence shown here is derived from an EMBL/GenBank/DDBJ whole genome shotgun (WGS) entry which is preliminary data.</text>
</comment>
<gene>
    <name evidence="1" type="ORF">C8N46_11388</name>
</gene>
<accession>A0A2T6BRI5</accession>
<reference evidence="1 2" key="1">
    <citation type="submission" date="2018-04" db="EMBL/GenBank/DDBJ databases">
        <title>Genomic Encyclopedia of Archaeal and Bacterial Type Strains, Phase II (KMG-II): from individual species to whole genera.</title>
        <authorList>
            <person name="Goeker M."/>
        </authorList>
    </citation>
    <scope>NUCLEOTIDE SEQUENCE [LARGE SCALE GENOMIC DNA]</scope>
    <source>
        <strain evidence="1 2">DSM 25731</strain>
    </source>
</reference>
<dbReference type="Proteomes" id="UP000244090">
    <property type="component" value="Unassembled WGS sequence"/>
</dbReference>
<evidence type="ECO:0000313" key="2">
    <source>
        <dbReference type="Proteomes" id="UP000244090"/>
    </source>
</evidence>
<protein>
    <submittedName>
        <fullName evidence="1">Uncharacterized protein</fullName>
    </submittedName>
</protein>
<evidence type="ECO:0000313" key="1">
    <source>
        <dbReference type="EMBL" id="PTX58597.1"/>
    </source>
</evidence>
<name>A0A2T6BRI5_9FLAO</name>
<dbReference type="AlphaFoldDB" id="A0A2T6BRI5"/>
<dbReference type="RefSeq" id="WP_108116783.1">
    <property type="nucleotide sequence ID" value="NZ_QBKT01000013.1"/>
</dbReference>
<proteinExistence type="predicted"/>